<evidence type="ECO:0000313" key="1">
    <source>
        <dbReference type="EMBL" id="MDL0081675.1"/>
    </source>
</evidence>
<proteinExistence type="predicted"/>
<organism evidence="1 2">
    <name type="scientific">Helicobacter zhangjianzhongii</name>
    <dbReference type="NCBI Taxonomy" id="2974574"/>
    <lineage>
        <taxon>Bacteria</taxon>
        <taxon>Pseudomonadati</taxon>
        <taxon>Campylobacterota</taxon>
        <taxon>Epsilonproteobacteria</taxon>
        <taxon>Campylobacterales</taxon>
        <taxon>Helicobacteraceae</taxon>
        <taxon>Helicobacter</taxon>
    </lineage>
</organism>
<gene>
    <name evidence="1" type="ORF">NYG90_03120</name>
</gene>
<name>A0ACC6FR16_9HELI</name>
<comment type="caution">
    <text evidence="1">The sequence shown here is derived from an EMBL/GenBank/DDBJ whole genome shotgun (WGS) entry which is preliminary data.</text>
</comment>
<keyword evidence="2" id="KW-1185">Reference proteome</keyword>
<accession>A0ACC6FR16</accession>
<reference evidence="1 2" key="1">
    <citation type="journal article" date="2023" name="Microorganisms">
        <title>Isolation and Genomic Characteristics of Cat-Borne Campylobacter felis sp. nov. and Sheep-Borne Campylobacter ovis sp. nov.</title>
        <authorList>
            <person name="Wang H."/>
            <person name="Li Y."/>
            <person name="Gu Y."/>
            <person name="Zhou G."/>
            <person name="Chen X."/>
            <person name="Zhang X."/>
            <person name="Shao Z."/>
            <person name="Zhang J."/>
            <person name="Zhang M."/>
        </authorList>
    </citation>
    <scope>NUCLEOTIDE SEQUENCE [LARGE SCALE GENOMIC DNA]</scope>
    <source>
        <strain evidence="1 2">XJK30-2</strain>
    </source>
</reference>
<protein>
    <submittedName>
        <fullName evidence="1">Uncharacterized protein</fullName>
    </submittedName>
</protein>
<dbReference type="EMBL" id="JANURN010000002">
    <property type="protein sequence ID" value="MDL0081675.1"/>
    <property type="molecule type" value="Genomic_DNA"/>
</dbReference>
<evidence type="ECO:0000313" key="2">
    <source>
        <dbReference type="Proteomes" id="UP001173802"/>
    </source>
</evidence>
<sequence length="66" mass="7244">MTEKADSRETRSATNLHKHAGGRILRLESGLCKASAEIRLVAYRTSKPKQSTILAQKPTPKPNKGD</sequence>
<dbReference type="Proteomes" id="UP001173802">
    <property type="component" value="Unassembled WGS sequence"/>
</dbReference>